<comment type="caution">
    <text evidence="10">The sequence shown here is derived from an EMBL/GenBank/DDBJ whole genome shotgun (WGS) entry which is preliminary data.</text>
</comment>
<dbReference type="PANTHER" id="PTHR47966:SF51">
    <property type="entry name" value="BETA-SITE APP-CLEAVING ENZYME, ISOFORM A-RELATED"/>
    <property type="match status" value="1"/>
</dbReference>
<evidence type="ECO:0000256" key="5">
    <source>
        <dbReference type="PIRSR" id="PIRSR601461-1"/>
    </source>
</evidence>
<feature type="active site" evidence="5">
    <location>
        <position position="289"/>
    </location>
</feature>
<evidence type="ECO:0000256" key="4">
    <source>
        <dbReference type="ARBA" id="ARBA00022801"/>
    </source>
</evidence>
<dbReference type="InterPro" id="IPR033121">
    <property type="entry name" value="PEPTIDASE_A1"/>
</dbReference>
<dbReference type="GO" id="GO:0004190">
    <property type="term" value="F:aspartic-type endopeptidase activity"/>
    <property type="evidence" value="ECO:0007669"/>
    <property type="project" value="UniProtKB-KW"/>
</dbReference>
<dbReference type="Pfam" id="PF00026">
    <property type="entry name" value="Asp"/>
    <property type="match status" value="1"/>
</dbReference>
<evidence type="ECO:0000256" key="6">
    <source>
        <dbReference type="PIRSR" id="PIRSR601461-2"/>
    </source>
</evidence>
<feature type="disulfide bond" evidence="6">
    <location>
        <begin position="323"/>
        <end position="357"/>
    </location>
</feature>
<evidence type="ECO:0000256" key="1">
    <source>
        <dbReference type="ARBA" id="ARBA00007447"/>
    </source>
</evidence>
<dbReference type="GO" id="GO:0006508">
    <property type="term" value="P:proteolysis"/>
    <property type="evidence" value="ECO:0007669"/>
    <property type="project" value="UniProtKB-KW"/>
</dbReference>
<dbReference type="KEGG" id="cput:CONPUDRAFT_118501"/>
<gene>
    <name evidence="10" type="ORF">CONPUDRAFT_118501</name>
</gene>
<dbReference type="FunFam" id="2.40.70.10:FF:000115">
    <property type="entry name" value="Lysosomal aspartic protease"/>
    <property type="match status" value="1"/>
</dbReference>
<keyword evidence="8" id="KW-0732">Signal</keyword>
<dbReference type="InterPro" id="IPR034164">
    <property type="entry name" value="Pepsin-like_dom"/>
</dbReference>
<dbReference type="RefSeq" id="XP_007765024.1">
    <property type="nucleotide sequence ID" value="XM_007766834.1"/>
</dbReference>
<dbReference type="GeneID" id="19199394"/>
<dbReference type="Proteomes" id="UP000053558">
    <property type="component" value="Unassembled WGS sequence"/>
</dbReference>
<keyword evidence="11" id="KW-1185">Reference proteome</keyword>
<dbReference type="PRINTS" id="PR00792">
    <property type="entry name" value="PEPSIN"/>
</dbReference>
<feature type="signal peptide" evidence="8">
    <location>
        <begin position="1"/>
        <end position="19"/>
    </location>
</feature>
<dbReference type="OrthoDB" id="15189at2759"/>
<comment type="similarity">
    <text evidence="1 7">Belongs to the peptidase A1 family.</text>
</comment>
<dbReference type="InterPro" id="IPR001461">
    <property type="entry name" value="Aspartic_peptidase_A1"/>
</dbReference>
<dbReference type="InterPro" id="IPR001969">
    <property type="entry name" value="Aspartic_peptidase_AS"/>
</dbReference>
<evidence type="ECO:0000256" key="8">
    <source>
        <dbReference type="SAM" id="SignalP"/>
    </source>
</evidence>
<keyword evidence="4 7" id="KW-0378">Hydrolase</keyword>
<dbReference type="OMA" id="PENENAW"/>
<dbReference type="AlphaFoldDB" id="A0A5M3N3V2"/>
<accession>A0A5M3N3V2</accession>
<feature type="active site" evidence="5">
    <location>
        <position position="110"/>
    </location>
</feature>
<dbReference type="SUPFAM" id="SSF50630">
    <property type="entry name" value="Acid proteases"/>
    <property type="match status" value="1"/>
</dbReference>
<keyword evidence="6" id="KW-1015">Disulfide bond</keyword>
<feature type="chain" id="PRO_5024377056" evidence="8">
    <location>
        <begin position="20"/>
        <end position="398"/>
    </location>
</feature>
<evidence type="ECO:0000256" key="7">
    <source>
        <dbReference type="RuleBase" id="RU000454"/>
    </source>
</evidence>
<evidence type="ECO:0000256" key="2">
    <source>
        <dbReference type="ARBA" id="ARBA00022670"/>
    </source>
</evidence>
<feature type="disulfide bond" evidence="6">
    <location>
        <begin position="123"/>
        <end position="127"/>
    </location>
</feature>
<evidence type="ECO:0000313" key="11">
    <source>
        <dbReference type="Proteomes" id="UP000053558"/>
    </source>
</evidence>
<dbReference type="PANTHER" id="PTHR47966">
    <property type="entry name" value="BETA-SITE APP-CLEAVING ENZYME, ISOFORM A-RELATED"/>
    <property type="match status" value="1"/>
</dbReference>
<evidence type="ECO:0000256" key="3">
    <source>
        <dbReference type="ARBA" id="ARBA00022750"/>
    </source>
</evidence>
<reference evidence="11" key="1">
    <citation type="journal article" date="2012" name="Science">
        <title>The Paleozoic origin of enzymatic lignin decomposition reconstructed from 31 fungal genomes.</title>
        <authorList>
            <person name="Floudas D."/>
            <person name="Binder M."/>
            <person name="Riley R."/>
            <person name="Barry K."/>
            <person name="Blanchette R.A."/>
            <person name="Henrissat B."/>
            <person name="Martinez A.T."/>
            <person name="Otillar R."/>
            <person name="Spatafora J.W."/>
            <person name="Yadav J.S."/>
            <person name="Aerts A."/>
            <person name="Benoit I."/>
            <person name="Boyd A."/>
            <person name="Carlson A."/>
            <person name="Copeland A."/>
            <person name="Coutinho P.M."/>
            <person name="de Vries R.P."/>
            <person name="Ferreira P."/>
            <person name="Findley K."/>
            <person name="Foster B."/>
            <person name="Gaskell J."/>
            <person name="Glotzer D."/>
            <person name="Gorecki P."/>
            <person name="Heitman J."/>
            <person name="Hesse C."/>
            <person name="Hori C."/>
            <person name="Igarashi K."/>
            <person name="Jurgens J.A."/>
            <person name="Kallen N."/>
            <person name="Kersten P."/>
            <person name="Kohler A."/>
            <person name="Kuees U."/>
            <person name="Kumar T.K.A."/>
            <person name="Kuo A."/>
            <person name="LaButti K."/>
            <person name="Larrondo L.F."/>
            <person name="Lindquist E."/>
            <person name="Ling A."/>
            <person name="Lombard V."/>
            <person name="Lucas S."/>
            <person name="Lundell T."/>
            <person name="Martin R."/>
            <person name="McLaughlin D.J."/>
            <person name="Morgenstern I."/>
            <person name="Morin E."/>
            <person name="Murat C."/>
            <person name="Nagy L.G."/>
            <person name="Nolan M."/>
            <person name="Ohm R.A."/>
            <person name="Patyshakuliyeva A."/>
            <person name="Rokas A."/>
            <person name="Ruiz-Duenas F.J."/>
            <person name="Sabat G."/>
            <person name="Salamov A."/>
            <person name="Samejima M."/>
            <person name="Schmutz J."/>
            <person name="Slot J.C."/>
            <person name="St John F."/>
            <person name="Stenlid J."/>
            <person name="Sun H."/>
            <person name="Sun S."/>
            <person name="Syed K."/>
            <person name="Tsang A."/>
            <person name="Wiebenga A."/>
            <person name="Young D."/>
            <person name="Pisabarro A."/>
            <person name="Eastwood D.C."/>
            <person name="Martin F."/>
            <person name="Cullen D."/>
            <person name="Grigoriev I.V."/>
            <person name="Hibbett D.S."/>
        </authorList>
    </citation>
    <scope>NUCLEOTIDE SEQUENCE [LARGE SCALE GENOMIC DNA]</scope>
    <source>
        <strain evidence="11">RWD-64-598 SS2</strain>
    </source>
</reference>
<evidence type="ECO:0000259" key="9">
    <source>
        <dbReference type="PROSITE" id="PS51767"/>
    </source>
</evidence>
<proteinExistence type="inferred from homology"/>
<dbReference type="InterPro" id="IPR021109">
    <property type="entry name" value="Peptidase_aspartic_dom_sf"/>
</dbReference>
<keyword evidence="3 7" id="KW-0064">Aspartyl protease</keyword>
<sequence length="398" mass="42826">MWSIWTILAFVLQLQVCAAYHIPLSQRSSHLNVDGTAKLQTLRNHIAYTEQKLTRGFEVSRRHGRAKRARHQTQLGSKKRDVPLIDGDNLRWYGNIEVGTPSQTFSVDMDTGSTDLFLAGPECRSSCAGHNLYIANKSSTSVYVDESFNLTYADGSYVTGDQYRDTVSLAGYAAQDQTFGAANEFSDAFSSSNFPPDGLIGFAFKAISNYGTNSAFQTLVDEGALSEPIFAFKLASSGSELSVGGVNNELYTGSLTYTPVTQKGYWQISVDGLSVGGQQVFADFGAIVDTGTTMILAESMYVQQLYEAIGGTSVGNGLYTVPCDSIPEVGVTIGNTTFMMSQDTFSMGAYNSSGVDCVGGIGESDSLGDLWVLGDVFLRNTYTVFDVGGLRVGFAELA</sequence>
<dbReference type="EMBL" id="JH711574">
    <property type="protein sequence ID" value="EIW85581.1"/>
    <property type="molecule type" value="Genomic_DNA"/>
</dbReference>
<organism evidence="10 11">
    <name type="scientific">Coniophora puteana (strain RWD-64-598)</name>
    <name type="common">Brown rot fungus</name>
    <dbReference type="NCBI Taxonomy" id="741705"/>
    <lineage>
        <taxon>Eukaryota</taxon>
        <taxon>Fungi</taxon>
        <taxon>Dikarya</taxon>
        <taxon>Basidiomycota</taxon>
        <taxon>Agaricomycotina</taxon>
        <taxon>Agaricomycetes</taxon>
        <taxon>Agaricomycetidae</taxon>
        <taxon>Boletales</taxon>
        <taxon>Coniophorineae</taxon>
        <taxon>Coniophoraceae</taxon>
        <taxon>Coniophora</taxon>
    </lineage>
</organism>
<dbReference type="PROSITE" id="PS51767">
    <property type="entry name" value="PEPTIDASE_A1"/>
    <property type="match status" value="1"/>
</dbReference>
<dbReference type="CDD" id="cd05471">
    <property type="entry name" value="pepsin_like"/>
    <property type="match status" value="1"/>
</dbReference>
<dbReference type="PROSITE" id="PS00141">
    <property type="entry name" value="ASP_PROTEASE"/>
    <property type="match status" value="1"/>
</dbReference>
<feature type="domain" description="Peptidase A1" evidence="9">
    <location>
        <begin position="92"/>
        <end position="395"/>
    </location>
</feature>
<dbReference type="Gene3D" id="2.40.70.10">
    <property type="entry name" value="Acid Proteases"/>
    <property type="match status" value="2"/>
</dbReference>
<protein>
    <submittedName>
        <fullName evidence="10">Acid protease</fullName>
    </submittedName>
</protein>
<evidence type="ECO:0000313" key="10">
    <source>
        <dbReference type="EMBL" id="EIW85581.1"/>
    </source>
</evidence>
<keyword evidence="2 7" id="KW-0645">Protease</keyword>
<name>A0A5M3N3V2_CONPW</name>